<comment type="caution">
    <text evidence="3">The sequence shown here is derived from an EMBL/GenBank/DDBJ whole genome shotgun (WGS) entry which is preliminary data.</text>
</comment>
<keyword evidence="4" id="KW-1185">Reference proteome</keyword>
<accession>A0ABS5RVQ2</accession>
<gene>
    <name evidence="3" type="ORF">JYU29_10655</name>
</gene>
<dbReference type="EMBL" id="JAFMNX010000002">
    <property type="protein sequence ID" value="MBS9721146.1"/>
    <property type="molecule type" value="Genomic_DNA"/>
</dbReference>
<evidence type="ECO:0000259" key="2">
    <source>
        <dbReference type="Pfam" id="PF01266"/>
    </source>
</evidence>
<feature type="domain" description="FAD dependent oxidoreductase" evidence="2">
    <location>
        <begin position="16"/>
        <end position="407"/>
    </location>
</feature>
<dbReference type="PANTHER" id="PTHR13847">
    <property type="entry name" value="SARCOSINE DEHYDROGENASE-RELATED"/>
    <property type="match status" value="1"/>
</dbReference>
<dbReference type="Gene3D" id="3.30.9.10">
    <property type="entry name" value="D-Amino Acid Oxidase, subunit A, domain 2"/>
    <property type="match status" value="1"/>
</dbReference>
<dbReference type="InterPro" id="IPR006076">
    <property type="entry name" value="FAD-dep_OxRdtase"/>
</dbReference>
<dbReference type="PANTHER" id="PTHR13847:SF289">
    <property type="entry name" value="GLYCINE OXIDASE"/>
    <property type="match status" value="1"/>
</dbReference>
<proteinExistence type="predicted"/>
<dbReference type="SUPFAM" id="SSF54373">
    <property type="entry name" value="FAD-linked reductases, C-terminal domain"/>
    <property type="match status" value="1"/>
</dbReference>
<evidence type="ECO:0000256" key="1">
    <source>
        <dbReference type="ARBA" id="ARBA00023002"/>
    </source>
</evidence>
<dbReference type="SUPFAM" id="SSF51905">
    <property type="entry name" value="FAD/NAD(P)-binding domain"/>
    <property type="match status" value="1"/>
</dbReference>
<name>A0ABS5RVQ2_9HYPH</name>
<dbReference type="Pfam" id="PF01266">
    <property type="entry name" value="DAO"/>
    <property type="match status" value="1"/>
</dbReference>
<keyword evidence="1" id="KW-0560">Oxidoreductase</keyword>
<sequence length="425" mass="45522">MAVMPHCLLAGEPRSIAIIGAGIVGCAIAFALSREGHAVTVFDPNEPGAGTSSGNAGAIVTGSITPTSTPAVVRSLPSYLLSRHSPAVLRRHHALKALPWLLRFIRHGTPAEVERIARALLPLVSKALQAHRDLAGNSGAANLLSQEGWLKVYASEKEFAGSALERRLIEHHGVVHDILDGGQILELQPGLDPAACYRGLFQPSAGTVRFPKALAQAYLGAASRRGAQVERARVHRITPQNNGATLQVEGSERGFDRVIVAAGAWSGVFAKQLGDRVSLDTERGYHISFGPGSEQLLRRPVVFPSRNFVLSPMHNGVRLVSGDELAGLVAAPDYSRIDALVPKAFQVLPALADWKPCERWMGYRPSTPDSLPVLGRATKTPNVVYAFGHGHLGVTLSAMTAWLVADLVAERPSAIDLYPYRASRF</sequence>
<evidence type="ECO:0000313" key="4">
    <source>
        <dbReference type="Proteomes" id="UP001297272"/>
    </source>
</evidence>
<dbReference type="RefSeq" id="WP_213984771.1">
    <property type="nucleotide sequence ID" value="NZ_JAFMNX010000002.1"/>
</dbReference>
<dbReference type="Gene3D" id="3.50.50.60">
    <property type="entry name" value="FAD/NAD(P)-binding domain"/>
    <property type="match status" value="1"/>
</dbReference>
<protein>
    <submittedName>
        <fullName evidence="3">FAD-binding oxidoreductase</fullName>
    </submittedName>
</protein>
<evidence type="ECO:0000313" key="3">
    <source>
        <dbReference type="EMBL" id="MBS9721146.1"/>
    </source>
</evidence>
<dbReference type="Proteomes" id="UP001297272">
    <property type="component" value="Unassembled WGS sequence"/>
</dbReference>
<dbReference type="InterPro" id="IPR036188">
    <property type="entry name" value="FAD/NAD-bd_sf"/>
</dbReference>
<organism evidence="3 4">
    <name type="scientific">Tianweitania aestuarii</name>
    <dbReference type="NCBI Taxonomy" id="2814886"/>
    <lineage>
        <taxon>Bacteria</taxon>
        <taxon>Pseudomonadati</taxon>
        <taxon>Pseudomonadota</taxon>
        <taxon>Alphaproteobacteria</taxon>
        <taxon>Hyphomicrobiales</taxon>
        <taxon>Phyllobacteriaceae</taxon>
        <taxon>Tianweitania</taxon>
    </lineage>
</organism>
<reference evidence="3 4" key="1">
    <citation type="submission" date="2021-03" db="EMBL/GenBank/DDBJ databases">
        <title>Tianweitania aestuarii sp. nov., isolated from a tidal flat.</title>
        <authorList>
            <person name="Park S."/>
            <person name="Yoon J.-H."/>
        </authorList>
    </citation>
    <scope>NUCLEOTIDE SEQUENCE [LARGE SCALE GENOMIC DNA]</scope>
    <source>
        <strain evidence="3 4">BSSL-BM11</strain>
    </source>
</reference>